<dbReference type="PROSITE" id="PS50043">
    <property type="entry name" value="HTH_LUXR_2"/>
    <property type="match status" value="1"/>
</dbReference>
<dbReference type="EMBL" id="AAIXRY010000017">
    <property type="protein sequence ID" value="ECJ2327119.1"/>
    <property type="molecule type" value="Genomic_DNA"/>
</dbReference>
<accession>A0A5Y3V2J6</accession>
<dbReference type="CDD" id="cd06170">
    <property type="entry name" value="LuxR_C_like"/>
    <property type="match status" value="1"/>
</dbReference>
<dbReference type="SMART" id="SM00421">
    <property type="entry name" value="HTH_LUXR"/>
    <property type="match status" value="1"/>
</dbReference>
<gene>
    <name evidence="3" type="ORF">FNJ06_16235</name>
</gene>
<proteinExistence type="predicted"/>
<organism evidence="3">
    <name type="scientific">Salmonella enterica subsp. salamae</name>
    <dbReference type="NCBI Taxonomy" id="59202"/>
    <lineage>
        <taxon>Bacteria</taxon>
        <taxon>Pseudomonadati</taxon>
        <taxon>Pseudomonadota</taxon>
        <taxon>Gammaproteobacteria</taxon>
        <taxon>Enterobacterales</taxon>
        <taxon>Enterobacteriaceae</taxon>
        <taxon>Salmonella</taxon>
    </lineage>
</organism>
<dbReference type="Pfam" id="PF00196">
    <property type="entry name" value="GerE"/>
    <property type="match status" value="1"/>
</dbReference>
<feature type="domain" description="HTH luxR-type" evidence="2">
    <location>
        <begin position="25"/>
        <end position="90"/>
    </location>
</feature>
<dbReference type="InterPro" id="IPR000792">
    <property type="entry name" value="Tscrpt_reg_LuxR_C"/>
</dbReference>
<evidence type="ECO:0000313" key="3">
    <source>
        <dbReference type="EMBL" id="ECJ2327119.1"/>
    </source>
</evidence>
<dbReference type="SUPFAM" id="SSF46894">
    <property type="entry name" value="C-terminal effector domain of the bipartite response regulators"/>
    <property type="match status" value="1"/>
</dbReference>
<dbReference type="Proteomes" id="UP000839824">
    <property type="component" value="Unassembled WGS sequence"/>
</dbReference>
<protein>
    <submittedName>
        <fullName evidence="3">LuxR family transcriptional regulator</fullName>
    </submittedName>
</protein>
<evidence type="ECO:0000259" key="2">
    <source>
        <dbReference type="PROSITE" id="PS50043"/>
    </source>
</evidence>
<dbReference type="GO" id="GO:0003677">
    <property type="term" value="F:DNA binding"/>
    <property type="evidence" value="ECO:0007669"/>
    <property type="project" value="UniProtKB-KW"/>
</dbReference>
<evidence type="ECO:0000256" key="1">
    <source>
        <dbReference type="ARBA" id="ARBA00023125"/>
    </source>
</evidence>
<dbReference type="Gene3D" id="1.10.10.10">
    <property type="entry name" value="Winged helix-like DNA-binding domain superfamily/Winged helix DNA-binding domain"/>
    <property type="match status" value="1"/>
</dbReference>
<dbReference type="GO" id="GO:0006355">
    <property type="term" value="P:regulation of DNA-templated transcription"/>
    <property type="evidence" value="ECO:0007669"/>
    <property type="project" value="InterPro"/>
</dbReference>
<keyword evidence="1" id="KW-0238">DNA-binding</keyword>
<comment type="caution">
    <text evidence="3">The sequence shown here is derived from an EMBL/GenBank/DDBJ whole genome shotgun (WGS) entry which is preliminary data.</text>
</comment>
<dbReference type="PROSITE" id="PS00622">
    <property type="entry name" value="HTH_LUXR_1"/>
    <property type="match status" value="1"/>
</dbReference>
<reference evidence="3" key="1">
    <citation type="submission" date="2019-07" db="EMBL/GenBank/DDBJ databases">
        <authorList>
            <person name="Ashton P.M."/>
            <person name="Dallman T."/>
            <person name="Nair S."/>
            <person name="De Pinna E."/>
            <person name="Peters T."/>
            <person name="Grant K."/>
        </authorList>
    </citation>
    <scope>NUCLEOTIDE SEQUENCE [LARGE SCALE GENOMIC DNA]</scope>
    <source>
        <strain evidence="3">598112</strain>
    </source>
</reference>
<name>A0A5Y3V2J6_SALER</name>
<sequence length="118" mass="12576">MPSGPGWYRENGSGDRIWHGRLCIEFTADGGLSPAELRVIRLLLKGYTTGEIAGLCSRSIKTISAQKNSALRRLGVWNDATLLPALLLQGMVRLYTGPEHAALPDAAPPASPVPGQQG</sequence>
<dbReference type="InterPro" id="IPR036388">
    <property type="entry name" value="WH-like_DNA-bd_sf"/>
</dbReference>
<dbReference type="InterPro" id="IPR016032">
    <property type="entry name" value="Sig_transdc_resp-reg_C-effctor"/>
</dbReference>
<dbReference type="AlphaFoldDB" id="A0A5Y3V2J6"/>